<evidence type="ECO:0000313" key="1">
    <source>
        <dbReference type="Proteomes" id="UP000887579"/>
    </source>
</evidence>
<proteinExistence type="predicted"/>
<dbReference type="Proteomes" id="UP000887579">
    <property type="component" value="Unplaced"/>
</dbReference>
<name>A0AC34F1S7_9BILA</name>
<dbReference type="WBParaSite" id="ES5_v2.g10714.t1">
    <property type="protein sequence ID" value="ES5_v2.g10714.t1"/>
    <property type="gene ID" value="ES5_v2.g10714"/>
</dbReference>
<protein>
    <submittedName>
        <fullName evidence="2">Uncharacterized protein</fullName>
    </submittedName>
</protein>
<organism evidence="1 2">
    <name type="scientific">Panagrolaimus sp. ES5</name>
    <dbReference type="NCBI Taxonomy" id="591445"/>
    <lineage>
        <taxon>Eukaryota</taxon>
        <taxon>Metazoa</taxon>
        <taxon>Ecdysozoa</taxon>
        <taxon>Nematoda</taxon>
        <taxon>Chromadorea</taxon>
        <taxon>Rhabditida</taxon>
        <taxon>Tylenchina</taxon>
        <taxon>Panagrolaimomorpha</taxon>
        <taxon>Panagrolaimoidea</taxon>
        <taxon>Panagrolaimidae</taxon>
        <taxon>Panagrolaimus</taxon>
    </lineage>
</organism>
<reference evidence="2" key="1">
    <citation type="submission" date="2022-11" db="UniProtKB">
        <authorList>
            <consortium name="WormBaseParasite"/>
        </authorList>
    </citation>
    <scope>IDENTIFICATION</scope>
</reference>
<evidence type="ECO:0000313" key="2">
    <source>
        <dbReference type="WBParaSite" id="ES5_v2.g10714.t1"/>
    </source>
</evidence>
<accession>A0AC34F1S7</accession>
<sequence length="300" mass="35266">MININDSIISVSGIATTVNCKTSKYFPSDVLKWMKTNAKPQMSLKLMQVCKYFQHEKFPYFVVKKFFAYYYDIIYTPLKGNDFDYLHERNEPQFFGYIPNNLWLVNYLSITMYSEMNFIGRFIPKIAVCNVKTLEIEEQNLSIGEFKILAETVKKLLFKSTAVFDENNEIISLELFLGTLKNNIEQISIYSIIPSFSSTKATNEIFLPNLKSLGFYCIPNTFNYEAMFEFLEDHKTVEFELFFDDSLIFTQIQQLQVYVNNITSDRDLQYPPPYVTFTNQTIESKDNMDKLRKSFYDKLT</sequence>